<dbReference type="EMBL" id="CADCXV010000336">
    <property type="protein sequence ID" value="CAB0029715.1"/>
    <property type="molecule type" value="Genomic_DNA"/>
</dbReference>
<reference evidence="2 3" key="1">
    <citation type="submission" date="2020-02" db="EMBL/GenBank/DDBJ databases">
        <authorList>
            <person name="Ferguson B K."/>
        </authorList>
    </citation>
    <scope>NUCLEOTIDE SEQUENCE [LARGE SCALE GENOMIC DNA]</scope>
</reference>
<protein>
    <submittedName>
        <fullName evidence="2">Uncharacterized protein</fullName>
    </submittedName>
</protein>
<name>A0A6H5HZB1_9HYME</name>
<gene>
    <name evidence="2" type="ORF">TBRA_LOCUS1742</name>
</gene>
<feature type="region of interest" description="Disordered" evidence="1">
    <location>
        <begin position="1"/>
        <end position="44"/>
    </location>
</feature>
<dbReference type="AlphaFoldDB" id="A0A6H5HZB1"/>
<dbReference type="Proteomes" id="UP000479190">
    <property type="component" value="Unassembled WGS sequence"/>
</dbReference>
<sequence length="130" mass="14923">MRSAWEHEGAHGPLRASRRAISEHGKRPAAARVESSCEDRDEKISGARASRRCRASSVISRSSARHRQRAYCESPWPSAIEARIARMHLRGRRSNSHALYIISHTSCCSRPRLRFCELFSYMDALHHRQQ</sequence>
<proteinExistence type="predicted"/>
<evidence type="ECO:0000313" key="3">
    <source>
        <dbReference type="Proteomes" id="UP000479190"/>
    </source>
</evidence>
<accession>A0A6H5HZB1</accession>
<evidence type="ECO:0000313" key="2">
    <source>
        <dbReference type="EMBL" id="CAB0029715.1"/>
    </source>
</evidence>
<feature type="compositionally biased region" description="Basic and acidic residues" evidence="1">
    <location>
        <begin position="35"/>
        <end position="44"/>
    </location>
</feature>
<keyword evidence="3" id="KW-1185">Reference proteome</keyword>
<evidence type="ECO:0000256" key="1">
    <source>
        <dbReference type="SAM" id="MobiDB-lite"/>
    </source>
</evidence>
<feature type="compositionally biased region" description="Basic and acidic residues" evidence="1">
    <location>
        <begin position="1"/>
        <end position="10"/>
    </location>
</feature>
<organism evidence="2 3">
    <name type="scientific">Trichogramma brassicae</name>
    <dbReference type="NCBI Taxonomy" id="86971"/>
    <lineage>
        <taxon>Eukaryota</taxon>
        <taxon>Metazoa</taxon>
        <taxon>Ecdysozoa</taxon>
        <taxon>Arthropoda</taxon>
        <taxon>Hexapoda</taxon>
        <taxon>Insecta</taxon>
        <taxon>Pterygota</taxon>
        <taxon>Neoptera</taxon>
        <taxon>Endopterygota</taxon>
        <taxon>Hymenoptera</taxon>
        <taxon>Apocrita</taxon>
        <taxon>Proctotrupomorpha</taxon>
        <taxon>Chalcidoidea</taxon>
        <taxon>Trichogrammatidae</taxon>
        <taxon>Trichogramma</taxon>
    </lineage>
</organism>